<evidence type="ECO:0000313" key="1">
    <source>
        <dbReference type="EnsemblPlants" id="OB02G21610.1"/>
    </source>
</evidence>
<dbReference type="AlphaFoldDB" id="J3LBZ4"/>
<dbReference type="EnsemblPlants" id="OB02G21610.1">
    <property type="protein sequence ID" value="OB02G21610.1"/>
    <property type="gene ID" value="OB02G21610"/>
</dbReference>
<reference evidence="1" key="1">
    <citation type="submission" date="2013-04" db="UniProtKB">
        <authorList>
            <consortium name="EnsemblPlants"/>
        </authorList>
    </citation>
    <scope>IDENTIFICATION</scope>
</reference>
<proteinExistence type="predicted"/>
<dbReference type="HOGENOM" id="CLU_2926320_0_0_1"/>
<sequence length="61" mass="7006">MAWSDGRRRWPEAADFGWGAIDGVERWRNLAQLKEVVRQTIPGTKLFPPNEVLAPFPAERD</sequence>
<name>J3LBZ4_ORYBR</name>
<accession>J3LBZ4</accession>
<organism evidence="1">
    <name type="scientific">Oryza brachyantha</name>
    <name type="common">malo sina</name>
    <dbReference type="NCBI Taxonomy" id="4533"/>
    <lineage>
        <taxon>Eukaryota</taxon>
        <taxon>Viridiplantae</taxon>
        <taxon>Streptophyta</taxon>
        <taxon>Embryophyta</taxon>
        <taxon>Tracheophyta</taxon>
        <taxon>Spermatophyta</taxon>
        <taxon>Magnoliopsida</taxon>
        <taxon>Liliopsida</taxon>
        <taxon>Poales</taxon>
        <taxon>Poaceae</taxon>
        <taxon>BOP clade</taxon>
        <taxon>Oryzoideae</taxon>
        <taxon>Oryzeae</taxon>
        <taxon>Oryzinae</taxon>
        <taxon>Oryza</taxon>
    </lineage>
</organism>
<dbReference type="Proteomes" id="UP000006038">
    <property type="component" value="Unassembled WGS sequence"/>
</dbReference>
<evidence type="ECO:0000313" key="2">
    <source>
        <dbReference type="Proteomes" id="UP000006038"/>
    </source>
</evidence>
<protein>
    <submittedName>
        <fullName evidence="1">Uncharacterized protein</fullName>
    </submittedName>
</protein>
<dbReference type="Gramene" id="OB02G21610.1">
    <property type="protein sequence ID" value="OB02G21610.1"/>
    <property type="gene ID" value="OB02G21610"/>
</dbReference>
<keyword evidence="2" id="KW-1185">Reference proteome</keyword>